<feature type="transmembrane region" description="Helical" evidence="5">
    <location>
        <begin position="1253"/>
        <end position="1276"/>
    </location>
</feature>
<dbReference type="Proteomes" id="UP001152797">
    <property type="component" value="Unassembled WGS sequence"/>
</dbReference>
<dbReference type="SUPFAM" id="SSF50978">
    <property type="entry name" value="WD40 repeat-like"/>
    <property type="match status" value="2"/>
</dbReference>
<reference evidence="6" key="1">
    <citation type="submission" date="2022-10" db="EMBL/GenBank/DDBJ databases">
        <authorList>
            <person name="Chen Y."/>
            <person name="Dougan E. K."/>
            <person name="Chan C."/>
            <person name="Rhodes N."/>
            <person name="Thang M."/>
        </authorList>
    </citation>
    <scope>NUCLEOTIDE SEQUENCE</scope>
</reference>
<reference evidence="7 8" key="2">
    <citation type="submission" date="2024-05" db="EMBL/GenBank/DDBJ databases">
        <authorList>
            <person name="Chen Y."/>
            <person name="Shah S."/>
            <person name="Dougan E. K."/>
            <person name="Thang M."/>
            <person name="Chan C."/>
        </authorList>
    </citation>
    <scope>NUCLEOTIDE SEQUENCE [LARGE SCALE GENOMIC DNA]</scope>
</reference>
<dbReference type="PANTHER" id="PTHR22847">
    <property type="entry name" value="WD40 REPEAT PROTEIN"/>
    <property type="match status" value="1"/>
</dbReference>
<dbReference type="PROSITE" id="PS50294">
    <property type="entry name" value="WD_REPEATS_REGION"/>
    <property type="match status" value="2"/>
</dbReference>
<keyword evidence="5" id="KW-0812">Transmembrane</keyword>
<evidence type="ECO:0000256" key="2">
    <source>
        <dbReference type="ARBA" id="ARBA00022737"/>
    </source>
</evidence>
<keyword evidence="2" id="KW-0677">Repeat</keyword>
<feature type="transmembrane region" description="Helical" evidence="5">
    <location>
        <begin position="1229"/>
        <end position="1247"/>
    </location>
</feature>
<dbReference type="InterPro" id="IPR036322">
    <property type="entry name" value="WD40_repeat_dom_sf"/>
</dbReference>
<dbReference type="EMBL" id="CAMXCT020006596">
    <property type="protein sequence ID" value="CAL1170038.1"/>
    <property type="molecule type" value="Genomic_DNA"/>
</dbReference>
<comment type="caution">
    <text evidence="6">The sequence shown here is derived from an EMBL/GenBank/DDBJ whole genome shotgun (WGS) entry which is preliminary data.</text>
</comment>
<evidence type="ECO:0000313" key="7">
    <source>
        <dbReference type="EMBL" id="CAL4803975.1"/>
    </source>
</evidence>
<dbReference type="PANTHER" id="PTHR22847:SF637">
    <property type="entry name" value="WD REPEAT DOMAIN 5B"/>
    <property type="match status" value="1"/>
</dbReference>
<accession>A0A9P1GKQ0</accession>
<evidence type="ECO:0000256" key="5">
    <source>
        <dbReference type="SAM" id="Phobius"/>
    </source>
</evidence>
<keyword evidence="5" id="KW-0472">Membrane</keyword>
<keyword evidence="8" id="KW-1185">Reference proteome</keyword>
<feature type="region of interest" description="Disordered" evidence="4">
    <location>
        <begin position="1292"/>
        <end position="1321"/>
    </location>
</feature>
<evidence type="ECO:0000256" key="3">
    <source>
        <dbReference type="PROSITE-ProRule" id="PRU00221"/>
    </source>
</evidence>
<gene>
    <name evidence="6" type="ORF">C1SCF055_LOCUS41379</name>
</gene>
<feature type="transmembrane region" description="Helical" evidence="5">
    <location>
        <begin position="1099"/>
        <end position="1120"/>
    </location>
</feature>
<sequence length="1383" mass="151776">MARNRRNQGRGDQGRGSGQGRGRGRGGRGRGEQETRPNGPGVVRRQKGKNKGQSRNKTASARKRNAGRAAGPLPVNVQTEVREDGMFLHSEITGAHKDAVMSVVMAADCIYTASRDKTLKRWKVNVAGTGKFELQPELEVPLGDVCWCLISAGDWLFCGLGDGTIKGFMKSGQQTVLNGHTKRVSCLMTHQHVLLSGASDGSVRCWQMNQHTTTFECTHSISEGVSSSVQALAVLGEGLWVGGTSGVALVELATLKVVKQLDPRKFVAGLLQFDGHMIVVYADGSICIFDGLGALKHQQPALPAGPVLCIAGLESGPRVLCGHAKLGVANPAVAYTATGSESMMDLLRHFFSRGHDGRVTCVDASAAADFVVSGGVDYTVRIWKYDVHHAAYDLFAILVQTPPPSPVEEKGMCGKVWEMAFGKKEVDYDKLDPVGVTAVAPVSSRFGTTQDLAFNKSEKMRNGPIASGNAHGDFYLHNLYFQDDEGGAEVKSSYQRILGLHKGPIHDLAVGALYRNEENGNTFHIATSGDDGNVKIISIECTELSNPTYEPPHDPPQGIEAVAHFFFKGAGIPRAVKKKKEEPNKENVTEEADMEAAMLGEEDMDMEDMDMDDEESEVEDQYVLALLQPMEVKYTLEHKSSVDCCRFVGDYGDKKVRWVTATQESEARGVWLWSADGKLLMQMSMDLPVYNHVAFNKLLGEYEPKQKKEGKKSGELLGVSAAWKKNGSVIFASTDAGEEKYVAVWTIDKNGLVGKIEEDEEDGSTRIKYDEPSKFEAADGEFHFFSSKGLTYAKPLTIYEQPGLLMDIDKQIEGTAFVTDVRQDFDLAMWNIEAAPKHSMLVMPQDPANLLIMPGRERVELIMTHKSKVIDTQVVEDSEGPAVVVGCDDGAVYAWDLGGHDKGQIYAEMRSLSPMEVFLPPFLLIVSALQMVSFAFGPAIPWKKTVKQPAVVTHQVMMLDFKFTVTIDKAMIFWPEMIAVLTLIVMFLFSAFAGLPSVADGYCRSIQNSKQFRDEMEGTPGCAHFALKLAKTFSAMTYLLMQLLSTALVVPIVQSMAESVRCVFPEDVPWTDALIGNPSGKIVLASATDVMCFRGNHTILLLAIAIVLPIYLYVLVPYAVCAGDAHYVPSSILFDWKVWEDKNTWWKAAERSATDLHLAFLHPNPREVFRTNILELLAKILLPVVTILLAPTPLCEMIGVMLIGLVMWVNAMIHPAYVEKKMTILVQDLKLFTFLTMACGVFTVYLEDPESNLPVYCLLGSGGFVVVLLLFQLSLLESARPKVHQLIVSKQGPSEEAQPPDLAMAAQRPHAPVPRKSNVTKQNGLKGQISSITLPSFVLKKHWQALERCKVQTLCTAGHDGIYVLGAENGTVQLWQRDASVDQ</sequence>
<dbReference type="SMART" id="SM00320">
    <property type="entry name" value="WD40"/>
    <property type="match status" value="9"/>
</dbReference>
<dbReference type="GO" id="GO:1990234">
    <property type="term" value="C:transferase complex"/>
    <property type="evidence" value="ECO:0007669"/>
    <property type="project" value="UniProtKB-ARBA"/>
</dbReference>
<feature type="transmembrane region" description="Helical" evidence="5">
    <location>
        <begin position="1035"/>
        <end position="1053"/>
    </location>
</feature>
<dbReference type="InterPro" id="IPR015943">
    <property type="entry name" value="WD40/YVTN_repeat-like_dom_sf"/>
</dbReference>
<keyword evidence="1 3" id="KW-0853">WD repeat</keyword>
<dbReference type="InterPro" id="IPR001680">
    <property type="entry name" value="WD40_rpt"/>
</dbReference>
<feature type="repeat" description="WD" evidence="3">
    <location>
        <begin position="352"/>
        <end position="384"/>
    </location>
</feature>
<evidence type="ECO:0000256" key="4">
    <source>
        <dbReference type="SAM" id="MobiDB-lite"/>
    </source>
</evidence>
<evidence type="ECO:0000313" key="6">
    <source>
        <dbReference type="EMBL" id="CAI4016663.1"/>
    </source>
</evidence>
<dbReference type="PROSITE" id="PS50082">
    <property type="entry name" value="WD_REPEATS_2"/>
    <property type="match status" value="2"/>
</dbReference>
<feature type="compositionally biased region" description="Basic residues" evidence="4">
    <location>
        <begin position="44"/>
        <end position="66"/>
    </location>
</feature>
<dbReference type="Gene3D" id="2.130.10.10">
    <property type="entry name" value="YVTN repeat-like/Quinoprotein amine dehydrogenase"/>
    <property type="match status" value="3"/>
</dbReference>
<organism evidence="6">
    <name type="scientific">Cladocopium goreaui</name>
    <dbReference type="NCBI Taxonomy" id="2562237"/>
    <lineage>
        <taxon>Eukaryota</taxon>
        <taxon>Sar</taxon>
        <taxon>Alveolata</taxon>
        <taxon>Dinophyceae</taxon>
        <taxon>Suessiales</taxon>
        <taxon>Symbiodiniaceae</taxon>
        <taxon>Cladocopium</taxon>
    </lineage>
</organism>
<feature type="transmembrane region" description="Helical" evidence="5">
    <location>
        <begin position="918"/>
        <end position="940"/>
    </location>
</feature>
<dbReference type="EMBL" id="CAMXCT030006596">
    <property type="protein sequence ID" value="CAL4803975.1"/>
    <property type="molecule type" value="Genomic_DNA"/>
</dbReference>
<feature type="region of interest" description="Disordered" evidence="4">
    <location>
        <begin position="1"/>
        <end position="73"/>
    </location>
</feature>
<protein>
    <submittedName>
        <fullName evidence="7">Succinate dehydrogenase assembly factor 3 (SDH assembly factor 3) (SDHAF3)</fullName>
    </submittedName>
</protein>
<feature type="repeat" description="WD" evidence="3">
    <location>
        <begin position="177"/>
        <end position="216"/>
    </location>
</feature>
<feature type="transmembrane region" description="Helical" evidence="5">
    <location>
        <begin position="972"/>
        <end position="995"/>
    </location>
</feature>
<proteinExistence type="predicted"/>
<evidence type="ECO:0000256" key="1">
    <source>
        <dbReference type="ARBA" id="ARBA00022574"/>
    </source>
</evidence>
<dbReference type="OrthoDB" id="674604at2759"/>
<feature type="transmembrane region" description="Helical" evidence="5">
    <location>
        <begin position="1180"/>
        <end position="1208"/>
    </location>
</feature>
<evidence type="ECO:0000313" key="8">
    <source>
        <dbReference type="Proteomes" id="UP001152797"/>
    </source>
</evidence>
<keyword evidence="5" id="KW-1133">Transmembrane helix</keyword>
<dbReference type="Pfam" id="PF00400">
    <property type="entry name" value="WD40"/>
    <property type="match status" value="2"/>
</dbReference>
<dbReference type="EMBL" id="CAMXCT010006596">
    <property type="protein sequence ID" value="CAI4016663.1"/>
    <property type="molecule type" value="Genomic_DNA"/>
</dbReference>
<name>A0A9P1GKQ0_9DINO</name>